<evidence type="ECO:0000313" key="6">
    <source>
        <dbReference type="EMBL" id="OFE11689.1"/>
    </source>
</evidence>
<evidence type="ECO:0000259" key="5">
    <source>
        <dbReference type="PROSITE" id="PS51671"/>
    </source>
</evidence>
<dbReference type="GO" id="GO:0008864">
    <property type="term" value="F:formyltetrahydrofolate deformylase activity"/>
    <property type="evidence" value="ECO:0007669"/>
    <property type="project" value="UniProtKB-UniRule"/>
</dbReference>
<sequence length="289" mass="32744">MTADSKSKYVLTVSCPEANGIVRAVSDFLFERGATISEAAQHRDPVIDRFFMRVEFEEVDAHLPATDKLDEDFADIASQFLMKWNFFDLSRRPRLLLAVSRHGHCLNDILHRWSSGGLPAEVVGVVSNHEDMRGITEWYGLDYFHLPLTPETKSAQEDAMLDIVSSKQVDVLALARYMQILSPRMCEIMAGRTINIHHSFLPGFKGANPYRQAYMRGVKIIGATAHYVTTDLDEGPIIEQAVERIDHNFDIDELIQIGRDAECAAFARALKWHCEHRIIINGNKTVVFK</sequence>
<dbReference type="SUPFAM" id="SSF55021">
    <property type="entry name" value="ACT-like"/>
    <property type="match status" value="1"/>
</dbReference>
<dbReference type="UniPathway" id="UPA00074">
    <property type="reaction ID" value="UER00170"/>
</dbReference>
<evidence type="ECO:0000313" key="7">
    <source>
        <dbReference type="Proteomes" id="UP000175669"/>
    </source>
</evidence>
<dbReference type="InterPro" id="IPR036477">
    <property type="entry name" value="Formyl_transf_N_sf"/>
</dbReference>
<keyword evidence="3" id="KW-0658">Purine biosynthesis</keyword>
<dbReference type="NCBIfam" id="NF004684">
    <property type="entry name" value="PRK06027.1"/>
    <property type="match status" value="1"/>
</dbReference>
<accession>A0A1E8CH24</accession>
<dbReference type="CDD" id="cd04875">
    <property type="entry name" value="ACT_F4HF-DF"/>
    <property type="match status" value="1"/>
</dbReference>
<dbReference type="Proteomes" id="UP000175669">
    <property type="component" value="Unassembled WGS sequence"/>
</dbReference>
<dbReference type="SUPFAM" id="SSF53328">
    <property type="entry name" value="Formyltransferase"/>
    <property type="match status" value="1"/>
</dbReference>
<dbReference type="CDD" id="cd08648">
    <property type="entry name" value="FMT_core_Formyl-FH4-Hydrolase_C"/>
    <property type="match status" value="1"/>
</dbReference>
<dbReference type="InterPro" id="IPR002912">
    <property type="entry name" value="ACT_dom"/>
</dbReference>
<gene>
    <name evidence="3" type="primary">purU</name>
    <name evidence="6" type="ORF">PHACT_13870</name>
</gene>
<comment type="similarity">
    <text evidence="3">Belongs to the PurU family.</text>
</comment>
<evidence type="ECO:0000256" key="4">
    <source>
        <dbReference type="NCBIfam" id="TIGR00655"/>
    </source>
</evidence>
<keyword evidence="1 3" id="KW-0554">One-carbon metabolism</keyword>
<dbReference type="PIRSF" id="PIRSF036480">
    <property type="entry name" value="FormyFH4_hydr"/>
    <property type="match status" value="1"/>
</dbReference>
<dbReference type="PRINTS" id="PR01575">
    <property type="entry name" value="FFH4HYDRLASE"/>
</dbReference>
<dbReference type="PROSITE" id="PS51671">
    <property type="entry name" value="ACT"/>
    <property type="match status" value="1"/>
</dbReference>
<evidence type="ECO:0000256" key="3">
    <source>
        <dbReference type="HAMAP-Rule" id="MF_01927"/>
    </source>
</evidence>
<feature type="active site" evidence="3">
    <location>
        <position position="233"/>
    </location>
</feature>
<dbReference type="OrthoDB" id="9806170at2"/>
<dbReference type="EMBL" id="MASR01000002">
    <property type="protein sequence ID" value="OFE11689.1"/>
    <property type="molecule type" value="Genomic_DNA"/>
</dbReference>
<comment type="pathway">
    <text evidence="3">Purine metabolism; IMP biosynthesis via de novo pathway; formate from 10-formyl-5,6,7,8-tetrahydrofolate: step 1/1.</text>
</comment>
<protein>
    <recommendedName>
        <fullName evidence="3 4">Formyltetrahydrofolate deformylase</fullName>
        <ecNumber evidence="3 4">3.5.1.10</ecNumber>
    </recommendedName>
    <alternativeName>
        <fullName evidence="3">Formyl-FH(4) hydrolase</fullName>
    </alternativeName>
</protein>
<dbReference type="Gene3D" id="3.40.50.170">
    <property type="entry name" value="Formyl transferase, N-terminal domain"/>
    <property type="match status" value="1"/>
</dbReference>
<dbReference type="InterPro" id="IPR002376">
    <property type="entry name" value="Formyl_transf_N"/>
</dbReference>
<evidence type="ECO:0000256" key="1">
    <source>
        <dbReference type="ARBA" id="ARBA00022563"/>
    </source>
</evidence>
<dbReference type="InterPro" id="IPR045865">
    <property type="entry name" value="ACT-like_dom_sf"/>
</dbReference>
<comment type="catalytic activity">
    <reaction evidence="3">
        <text>(6R)-10-formyltetrahydrofolate + H2O = (6S)-5,6,7,8-tetrahydrofolate + formate + H(+)</text>
        <dbReference type="Rhea" id="RHEA:19833"/>
        <dbReference type="ChEBI" id="CHEBI:15377"/>
        <dbReference type="ChEBI" id="CHEBI:15378"/>
        <dbReference type="ChEBI" id="CHEBI:15740"/>
        <dbReference type="ChEBI" id="CHEBI:57453"/>
        <dbReference type="ChEBI" id="CHEBI:195366"/>
        <dbReference type="EC" id="3.5.1.10"/>
    </reaction>
</comment>
<name>A0A1E8CH24_9GAMM</name>
<comment type="caution">
    <text evidence="6">The sequence shown here is derived from an EMBL/GenBank/DDBJ whole genome shotgun (WGS) entry which is preliminary data.</text>
</comment>
<dbReference type="PANTHER" id="PTHR42706">
    <property type="entry name" value="FORMYLTETRAHYDROFOLATE DEFORMYLASE"/>
    <property type="match status" value="1"/>
</dbReference>
<dbReference type="EC" id="3.5.1.10" evidence="3 4"/>
<dbReference type="RefSeq" id="WP_070118940.1">
    <property type="nucleotide sequence ID" value="NZ_CAXATG010000005.1"/>
</dbReference>
<feature type="domain" description="ACT" evidence="5">
    <location>
        <begin position="10"/>
        <end position="94"/>
    </location>
</feature>
<dbReference type="NCBIfam" id="TIGR00655">
    <property type="entry name" value="PurU"/>
    <property type="match status" value="1"/>
</dbReference>
<dbReference type="GO" id="GO:0006730">
    <property type="term" value="P:one-carbon metabolic process"/>
    <property type="evidence" value="ECO:0007669"/>
    <property type="project" value="UniProtKB-KW"/>
</dbReference>
<proteinExistence type="inferred from homology"/>
<evidence type="ECO:0000256" key="2">
    <source>
        <dbReference type="ARBA" id="ARBA00022801"/>
    </source>
</evidence>
<keyword evidence="2 3" id="KW-0378">Hydrolase</keyword>
<keyword evidence="7" id="KW-1185">Reference proteome</keyword>
<dbReference type="AlphaFoldDB" id="A0A1E8CH24"/>
<dbReference type="Pfam" id="PF00551">
    <property type="entry name" value="Formyl_trans_N"/>
    <property type="match status" value="1"/>
</dbReference>
<dbReference type="Gene3D" id="3.30.70.260">
    <property type="match status" value="1"/>
</dbReference>
<reference evidence="7" key="1">
    <citation type="submission" date="2016-07" db="EMBL/GenBank/DDBJ databases">
        <authorList>
            <person name="Florea S."/>
            <person name="Webb J.S."/>
            <person name="Jaromczyk J."/>
            <person name="Schardl C.L."/>
        </authorList>
    </citation>
    <scope>NUCLEOTIDE SEQUENCE [LARGE SCALE GENOMIC DNA]</scope>
    <source>
        <strain evidence="7">KCTC 42131</strain>
    </source>
</reference>
<dbReference type="InterPro" id="IPR004810">
    <property type="entry name" value="PurU"/>
</dbReference>
<comment type="function">
    <text evidence="3">Catalyzes the hydrolysis of 10-formyltetrahydrofolate (formyl-FH4) to formate and tetrahydrofolate (FH4).</text>
</comment>
<dbReference type="HAMAP" id="MF_01927">
    <property type="entry name" value="PurU"/>
    <property type="match status" value="1"/>
</dbReference>
<dbReference type="STRING" id="1524254.PHACT_13870"/>
<dbReference type="InterPro" id="IPR044074">
    <property type="entry name" value="PurU_ACT"/>
</dbReference>
<dbReference type="InterPro" id="IPR041729">
    <property type="entry name" value="Formyl-FH4-Hydrolase_C"/>
</dbReference>
<dbReference type="PANTHER" id="PTHR42706:SF1">
    <property type="entry name" value="FORMYLTETRAHYDROFOLATE DEFORMYLASE 2, MITOCHONDRIAL"/>
    <property type="match status" value="1"/>
</dbReference>
<dbReference type="GO" id="GO:0006189">
    <property type="term" value="P:'de novo' IMP biosynthetic process"/>
    <property type="evidence" value="ECO:0007669"/>
    <property type="project" value="UniProtKB-UniRule"/>
</dbReference>
<organism evidence="6 7">
    <name type="scientific">Pseudohongiella acticola</name>
    <dbReference type="NCBI Taxonomy" id="1524254"/>
    <lineage>
        <taxon>Bacteria</taxon>
        <taxon>Pseudomonadati</taxon>
        <taxon>Pseudomonadota</taxon>
        <taxon>Gammaproteobacteria</taxon>
        <taxon>Pseudomonadales</taxon>
        <taxon>Pseudohongiellaceae</taxon>
        <taxon>Pseudohongiella</taxon>
    </lineage>
</organism>